<feature type="region of interest" description="Disordered" evidence="1">
    <location>
        <begin position="428"/>
        <end position="472"/>
    </location>
</feature>
<evidence type="ECO:0000259" key="3">
    <source>
        <dbReference type="PROSITE" id="PS51184"/>
    </source>
</evidence>
<keyword evidence="2" id="KW-0732">Signal</keyword>
<dbReference type="PANTHER" id="PTHR12461">
    <property type="entry name" value="HYPOXIA-INDUCIBLE FACTOR 1 ALPHA INHIBITOR-RELATED"/>
    <property type="match status" value="1"/>
</dbReference>
<dbReference type="EMBL" id="JARQWQ010000067">
    <property type="protein sequence ID" value="KAK2554707.1"/>
    <property type="molecule type" value="Genomic_DNA"/>
</dbReference>
<dbReference type="PANTHER" id="PTHR12461:SF53">
    <property type="entry name" value="JMJC DOMAIN-CONTAINING PROTEIN"/>
    <property type="match status" value="1"/>
</dbReference>
<accession>A0AAD9Q4N7</accession>
<dbReference type="SUPFAM" id="SSF51197">
    <property type="entry name" value="Clavaminate synthase-like"/>
    <property type="match status" value="1"/>
</dbReference>
<dbReference type="SMART" id="SM00558">
    <property type="entry name" value="JmjC"/>
    <property type="match status" value="1"/>
</dbReference>
<evidence type="ECO:0000256" key="2">
    <source>
        <dbReference type="SAM" id="SignalP"/>
    </source>
</evidence>
<proteinExistence type="predicted"/>
<keyword evidence="5" id="KW-1185">Reference proteome</keyword>
<evidence type="ECO:0000256" key="1">
    <source>
        <dbReference type="SAM" id="MobiDB-lite"/>
    </source>
</evidence>
<sequence>MARPFRLLVHPLFFFWLLFCGHIHFASFVTSASKNGIMSPEEVIFPPHFVPSNDPDRPAGHLKIFGLQRPPNGPVIEYSSVLKPQEFWDKHVKQNQPLVFRQAIADSPAIKKWTDSYLKEKYGDLDVLTELKKENRTHGVTGRMLLGDFIDTYTKKNLYVVTVLPDPMRQDLPILACIMCGSFKDFLHELNLWISSGGTRSVIHFDADHNIHCLVAGRKDFMMIDPIFSNHMNVTRPPQFGSGFSMVNPDVVDLNQFPDIPKVEWRYSTLEPGDCIYIPSGYIHQVRSYKGNRTISATMLFTASLDGSFDNSSCENETYEYRSLSEAKVHWTYNKGDKTIDMGYQNIERFRETLLELFQGKDRINEQIFTKMIENEFELDEEDVQAIQRDTTQVYREFLDPKGKGYITQDDIKALSQDALKKVLRQCEAPHGPVAGSEDDQGGTNKFRTAGRKSIEEDNDERQTEEVKKDEL</sequence>
<organism evidence="4 5">
    <name type="scientific">Acropora cervicornis</name>
    <name type="common">Staghorn coral</name>
    <dbReference type="NCBI Taxonomy" id="6130"/>
    <lineage>
        <taxon>Eukaryota</taxon>
        <taxon>Metazoa</taxon>
        <taxon>Cnidaria</taxon>
        <taxon>Anthozoa</taxon>
        <taxon>Hexacorallia</taxon>
        <taxon>Scleractinia</taxon>
        <taxon>Astrocoeniina</taxon>
        <taxon>Acroporidae</taxon>
        <taxon>Acropora</taxon>
    </lineage>
</organism>
<dbReference type="InterPro" id="IPR003347">
    <property type="entry name" value="JmjC_dom"/>
</dbReference>
<dbReference type="Proteomes" id="UP001249851">
    <property type="component" value="Unassembled WGS sequence"/>
</dbReference>
<comment type="caution">
    <text evidence="4">The sequence shown here is derived from an EMBL/GenBank/DDBJ whole genome shotgun (WGS) entry which is preliminary data.</text>
</comment>
<feature type="signal peptide" evidence="2">
    <location>
        <begin position="1"/>
        <end position="28"/>
    </location>
</feature>
<reference evidence="4" key="1">
    <citation type="journal article" date="2023" name="G3 (Bethesda)">
        <title>Whole genome assembly and annotation of the endangered Caribbean coral Acropora cervicornis.</title>
        <authorList>
            <person name="Selwyn J.D."/>
            <person name="Vollmer S.V."/>
        </authorList>
    </citation>
    <scope>NUCLEOTIDE SEQUENCE</scope>
    <source>
        <strain evidence="4">K2</strain>
    </source>
</reference>
<feature type="compositionally biased region" description="Basic and acidic residues" evidence="1">
    <location>
        <begin position="453"/>
        <end position="472"/>
    </location>
</feature>
<gene>
    <name evidence="4" type="ORF">P5673_023663</name>
</gene>
<dbReference type="AlphaFoldDB" id="A0AAD9Q4N7"/>
<reference evidence="4" key="2">
    <citation type="journal article" date="2023" name="Science">
        <title>Genomic signatures of disease resistance in endangered staghorn corals.</title>
        <authorList>
            <person name="Vollmer S.V."/>
            <person name="Selwyn J.D."/>
            <person name="Despard B.A."/>
            <person name="Roesel C.L."/>
        </authorList>
    </citation>
    <scope>NUCLEOTIDE SEQUENCE</scope>
    <source>
        <strain evidence="4">K2</strain>
    </source>
</reference>
<evidence type="ECO:0000313" key="5">
    <source>
        <dbReference type="Proteomes" id="UP001249851"/>
    </source>
</evidence>
<feature type="domain" description="JmjC" evidence="3">
    <location>
        <begin position="153"/>
        <end position="318"/>
    </location>
</feature>
<dbReference type="Pfam" id="PF13621">
    <property type="entry name" value="Cupin_8"/>
    <property type="match status" value="1"/>
</dbReference>
<name>A0AAD9Q4N7_ACRCE</name>
<dbReference type="InterPro" id="IPR041667">
    <property type="entry name" value="Cupin_8"/>
</dbReference>
<dbReference type="FunFam" id="2.60.120.650:FF:000025">
    <property type="entry name" value="Lysine-specific demethylase 8"/>
    <property type="match status" value="1"/>
</dbReference>
<protein>
    <submittedName>
        <fullName evidence="4">Bifunctional peptidase and (3S)-lysyl hydroxylase JMJD7</fullName>
    </submittedName>
</protein>
<dbReference type="PROSITE" id="PS51184">
    <property type="entry name" value="JMJC"/>
    <property type="match status" value="1"/>
</dbReference>
<feature type="chain" id="PRO_5041897791" evidence="2">
    <location>
        <begin position="29"/>
        <end position="472"/>
    </location>
</feature>
<evidence type="ECO:0000313" key="4">
    <source>
        <dbReference type="EMBL" id="KAK2554707.1"/>
    </source>
</evidence>
<dbReference type="Gene3D" id="2.60.120.650">
    <property type="entry name" value="Cupin"/>
    <property type="match status" value="1"/>
</dbReference>